<name>A0A068V4J2_COFCA</name>
<gene>
    <name evidence="1" type="ORF">GSCOC_T00042226001</name>
</gene>
<dbReference type="EMBL" id="HG739175">
    <property type="protein sequence ID" value="CDP14773.1"/>
    <property type="molecule type" value="Genomic_DNA"/>
</dbReference>
<dbReference type="Proteomes" id="UP000295252">
    <property type="component" value="Chromosome VII"/>
</dbReference>
<dbReference type="InParanoid" id="A0A068V4J2"/>
<evidence type="ECO:0000313" key="1">
    <source>
        <dbReference type="EMBL" id="CDP14773.1"/>
    </source>
</evidence>
<protein>
    <submittedName>
        <fullName evidence="1">Uncharacterized protein</fullName>
    </submittedName>
</protein>
<reference evidence="2" key="1">
    <citation type="journal article" date="2014" name="Science">
        <title>The coffee genome provides insight into the convergent evolution of caffeine biosynthesis.</title>
        <authorList>
            <person name="Denoeud F."/>
            <person name="Carretero-Paulet L."/>
            <person name="Dereeper A."/>
            <person name="Droc G."/>
            <person name="Guyot R."/>
            <person name="Pietrella M."/>
            <person name="Zheng C."/>
            <person name="Alberti A."/>
            <person name="Anthony F."/>
            <person name="Aprea G."/>
            <person name="Aury J.M."/>
            <person name="Bento P."/>
            <person name="Bernard M."/>
            <person name="Bocs S."/>
            <person name="Campa C."/>
            <person name="Cenci A."/>
            <person name="Combes M.C."/>
            <person name="Crouzillat D."/>
            <person name="Da Silva C."/>
            <person name="Daddiego L."/>
            <person name="De Bellis F."/>
            <person name="Dussert S."/>
            <person name="Garsmeur O."/>
            <person name="Gayraud T."/>
            <person name="Guignon V."/>
            <person name="Jahn K."/>
            <person name="Jamilloux V."/>
            <person name="Joet T."/>
            <person name="Labadie K."/>
            <person name="Lan T."/>
            <person name="Leclercq J."/>
            <person name="Lepelley M."/>
            <person name="Leroy T."/>
            <person name="Li L.T."/>
            <person name="Librado P."/>
            <person name="Lopez L."/>
            <person name="Munoz A."/>
            <person name="Noel B."/>
            <person name="Pallavicini A."/>
            <person name="Perrotta G."/>
            <person name="Poncet V."/>
            <person name="Pot D."/>
            <person name="Priyono X."/>
            <person name="Rigoreau M."/>
            <person name="Rouard M."/>
            <person name="Rozas J."/>
            <person name="Tranchant-Dubreuil C."/>
            <person name="VanBuren R."/>
            <person name="Zhang Q."/>
            <person name="Andrade A.C."/>
            <person name="Argout X."/>
            <person name="Bertrand B."/>
            <person name="de Kochko A."/>
            <person name="Graziosi G."/>
            <person name="Henry R.J."/>
            <person name="Jayarama X."/>
            <person name="Ming R."/>
            <person name="Nagai C."/>
            <person name="Rounsley S."/>
            <person name="Sankoff D."/>
            <person name="Giuliano G."/>
            <person name="Albert V.A."/>
            <person name="Wincker P."/>
            <person name="Lashermes P."/>
        </authorList>
    </citation>
    <scope>NUCLEOTIDE SEQUENCE [LARGE SCALE GENOMIC DNA]</scope>
    <source>
        <strain evidence="2">cv. DH200-94</strain>
    </source>
</reference>
<proteinExistence type="predicted"/>
<keyword evidence="2" id="KW-1185">Reference proteome</keyword>
<sequence length="48" mass="5531">MTMEESLVLEMEIYSCYGVEVAEDRICRGILQIAIGQSKPRSCKFRVF</sequence>
<organism evidence="1 2">
    <name type="scientific">Coffea canephora</name>
    <name type="common">Robusta coffee</name>
    <dbReference type="NCBI Taxonomy" id="49390"/>
    <lineage>
        <taxon>Eukaryota</taxon>
        <taxon>Viridiplantae</taxon>
        <taxon>Streptophyta</taxon>
        <taxon>Embryophyta</taxon>
        <taxon>Tracheophyta</taxon>
        <taxon>Spermatophyta</taxon>
        <taxon>Magnoliopsida</taxon>
        <taxon>eudicotyledons</taxon>
        <taxon>Gunneridae</taxon>
        <taxon>Pentapetalae</taxon>
        <taxon>asterids</taxon>
        <taxon>lamiids</taxon>
        <taxon>Gentianales</taxon>
        <taxon>Rubiaceae</taxon>
        <taxon>Ixoroideae</taxon>
        <taxon>Gardenieae complex</taxon>
        <taxon>Bertiereae - Coffeeae clade</taxon>
        <taxon>Coffeeae</taxon>
        <taxon>Coffea</taxon>
    </lineage>
</organism>
<dbReference type="AlphaFoldDB" id="A0A068V4J2"/>
<evidence type="ECO:0000313" key="2">
    <source>
        <dbReference type="Proteomes" id="UP000295252"/>
    </source>
</evidence>
<accession>A0A068V4J2</accession>
<dbReference type="Gramene" id="CDP14773">
    <property type="protein sequence ID" value="CDP14773"/>
    <property type="gene ID" value="GSCOC_T00042226001"/>
</dbReference>